<evidence type="ECO:0000313" key="3">
    <source>
        <dbReference type="Proteomes" id="UP000298061"/>
    </source>
</evidence>
<accession>A0A4Z0A7D2</accession>
<dbReference type="GO" id="GO:0030983">
    <property type="term" value="F:mismatched DNA binding"/>
    <property type="evidence" value="ECO:0007669"/>
    <property type="project" value="InterPro"/>
</dbReference>
<dbReference type="EMBL" id="SFCI01000064">
    <property type="protein sequence ID" value="TFY82962.1"/>
    <property type="molecule type" value="Genomic_DNA"/>
</dbReference>
<dbReference type="SUPFAM" id="SSF48334">
    <property type="entry name" value="DNA repair protein MutS, domain III"/>
    <property type="match status" value="1"/>
</dbReference>
<keyword evidence="3" id="KW-1185">Reference proteome</keyword>
<proteinExistence type="inferred from homology"/>
<dbReference type="InterPro" id="IPR045076">
    <property type="entry name" value="MutS"/>
</dbReference>
<gene>
    <name evidence="2" type="ORF">EWM64_g1047</name>
</gene>
<dbReference type="AlphaFoldDB" id="A0A4Z0A7D2"/>
<dbReference type="Gene3D" id="3.40.50.300">
    <property type="entry name" value="P-loop containing nucleotide triphosphate hydrolases"/>
    <property type="match status" value="1"/>
</dbReference>
<protein>
    <submittedName>
        <fullName evidence="2">Uncharacterized protein</fullName>
    </submittedName>
</protein>
<evidence type="ECO:0000256" key="1">
    <source>
        <dbReference type="ARBA" id="ARBA00006271"/>
    </source>
</evidence>
<sequence length="106" mass="11726">MLPCRRVAGYSVVWSWTIQGLVEEILQDVGVLYKASEAVSLLDMLWSFAHVSILRNYVRPEFTGTLAIKAGRHPVLQCVQAANGTLVPNDVYCSDTSSFQLIQGPK</sequence>
<dbReference type="GO" id="GO:0007131">
    <property type="term" value="P:reciprocal meiotic recombination"/>
    <property type="evidence" value="ECO:0007669"/>
    <property type="project" value="TreeGrafter"/>
</dbReference>
<dbReference type="OrthoDB" id="276261at2759"/>
<organism evidence="2 3">
    <name type="scientific">Hericium alpestre</name>
    <dbReference type="NCBI Taxonomy" id="135208"/>
    <lineage>
        <taxon>Eukaryota</taxon>
        <taxon>Fungi</taxon>
        <taxon>Dikarya</taxon>
        <taxon>Basidiomycota</taxon>
        <taxon>Agaricomycotina</taxon>
        <taxon>Agaricomycetes</taxon>
        <taxon>Russulales</taxon>
        <taxon>Hericiaceae</taxon>
        <taxon>Hericium</taxon>
    </lineage>
</organism>
<comment type="caution">
    <text evidence="2">The sequence shown here is derived from an EMBL/GenBank/DDBJ whole genome shotgun (WGS) entry which is preliminary data.</text>
</comment>
<dbReference type="GO" id="GO:0006298">
    <property type="term" value="P:mismatch repair"/>
    <property type="evidence" value="ECO:0007669"/>
    <property type="project" value="InterPro"/>
</dbReference>
<evidence type="ECO:0000313" key="2">
    <source>
        <dbReference type="EMBL" id="TFY82962.1"/>
    </source>
</evidence>
<dbReference type="GO" id="GO:0140664">
    <property type="term" value="F:ATP-dependent DNA damage sensor activity"/>
    <property type="evidence" value="ECO:0007669"/>
    <property type="project" value="InterPro"/>
</dbReference>
<comment type="similarity">
    <text evidence="1">Belongs to the DNA mismatch repair MutS family.</text>
</comment>
<name>A0A4Z0A7D2_9AGAM</name>
<reference evidence="2 3" key="1">
    <citation type="submission" date="2019-02" db="EMBL/GenBank/DDBJ databases">
        <title>Genome sequencing of the rare red list fungi Hericium alpestre (H. flagellum).</title>
        <authorList>
            <person name="Buettner E."/>
            <person name="Kellner H."/>
        </authorList>
    </citation>
    <scope>NUCLEOTIDE SEQUENCE [LARGE SCALE GENOMIC DNA]</scope>
    <source>
        <strain evidence="2 3">DSM 108284</strain>
    </source>
</reference>
<dbReference type="InterPro" id="IPR027417">
    <property type="entry name" value="P-loop_NTPase"/>
</dbReference>
<dbReference type="STRING" id="135208.A0A4Z0A7D2"/>
<dbReference type="GO" id="GO:0005634">
    <property type="term" value="C:nucleus"/>
    <property type="evidence" value="ECO:0007669"/>
    <property type="project" value="TreeGrafter"/>
</dbReference>
<dbReference type="PANTHER" id="PTHR11361:SF21">
    <property type="entry name" value="MUTS PROTEIN HOMOLOG 4"/>
    <property type="match status" value="1"/>
</dbReference>
<dbReference type="Proteomes" id="UP000298061">
    <property type="component" value="Unassembled WGS sequence"/>
</dbReference>
<dbReference type="PANTHER" id="PTHR11361">
    <property type="entry name" value="DNA MISMATCH REPAIR PROTEIN MUTS FAMILY MEMBER"/>
    <property type="match status" value="1"/>
</dbReference>
<dbReference type="InterPro" id="IPR036187">
    <property type="entry name" value="DNA_mismatch_repair_MutS_sf"/>
</dbReference>
<dbReference type="GO" id="GO:0005524">
    <property type="term" value="F:ATP binding"/>
    <property type="evidence" value="ECO:0007669"/>
    <property type="project" value="InterPro"/>
</dbReference>